<feature type="region of interest" description="Disordered" evidence="1">
    <location>
        <begin position="791"/>
        <end position="848"/>
    </location>
</feature>
<feature type="compositionally biased region" description="Polar residues" evidence="1">
    <location>
        <begin position="440"/>
        <end position="450"/>
    </location>
</feature>
<feature type="region of interest" description="Disordered" evidence="1">
    <location>
        <begin position="439"/>
        <end position="468"/>
    </location>
</feature>
<feature type="compositionally biased region" description="Polar residues" evidence="1">
    <location>
        <begin position="101"/>
        <end position="110"/>
    </location>
</feature>
<feature type="compositionally biased region" description="Polar residues" evidence="1">
    <location>
        <begin position="612"/>
        <end position="621"/>
    </location>
</feature>
<feature type="region of interest" description="Disordered" evidence="1">
    <location>
        <begin position="320"/>
        <end position="365"/>
    </location>
</feature>
<feature type="region of interest" description="Disordered" evidence="1">
    <location>
        <begin position="604"/>
        <end position="630"/>
    </location>
</feature>
<feature type="region of interest" description="Disordered" evidence="1">
    <location>
        <begin position="657"/>
        <end position="676"/>
    </location>
</feature>
<feature type="compositionally biased region" description="Polar residues" evidence="1">
    <location>
        <begin position="1179"/>
        <end position="1188"/>
    </location>
</feature>
<dbReference type="EMBL" id="JALJOS010000026">
    <property type="protein sequence ID" value="KAK9825050.1"/>
    <property type="molecule type" value="Genomic_DNA"/>
</dbReference>
<feature type="region of interest" description="Disordered" evidence="1">
    <location>
        <begin position="1168"/>
        <end position="1189"/>
    </location>
</feature>
<feature type="region of interest" description="Disordered" evidence="1">
    <location>
        <begin position="187"/>
        <end position="251"/>
    </location>
</feature>
<keyword evidence="3" id="KW-1185">Reference proteome</keyword>
<dbReference type="InterPro" id="IPR015943">
    <property type="entry name" value="WD40/YVTN_repeat-like_dom_sf"/>
</dbReference>
<feature type="region of interest" description="Disordered" evidence="1">
    <location>
        <begin position="486"/>
        <end position="518"/>
    </location>
</feature>
<name>A0AAW1QUS9_9CHLO</name>
<reference evidence="2 3" key="1">
    <citation type="journal article" date="2024" name="Nat. Commun.">
        <title>Phylogenomics reveals the evolutionary origins of lichenization in chlorophyte algae.</title>
        <authorList>
            <person name="Puginier C."/>
            <person name="Libourel C."/>
            <person name="Otte J."/>
            <person name="Skaloud P."/>
            <person name="Haon M."/>
            <person name="Grisel S."/>
            <person name="Petersen M."/>
            <person name="Berrin J.G."/>
            <person name="Delaux P.M."/>
            <person name="Dal Grande F."/>
            <person name="Keller J."/>
        </authorList>
    </citation>
    <scope>NUCLEOTIDE SEQUENCE [LARGE SCALE GENOMIC DNA]</scope>
    <source>
        <strain evidence="2 3">SAG 2145</strain>
    </source>
</reference>
<comment type="caution">
    <text evidence="2">The sequence shown here is derived from an EMBL/GenBank/DDBJ whole genome shotgun (WGS) entry which is preliminary data.</text>
</comment>
<feature type="compositionally biased region" description="Polar residues" evidence="1">
    <location>
        <begin position="503"/>
        <end position="514"/>
    </location>
</feature>
<evidence type="ECO:0000313" key="2">
    <source>
        <dbReference type="EMBL" id="KAK9825050.1"/>
    </source>
</evidence>
<accession>A0AAW1QUS9</accession>
<evidence type="ECO:0000313" key="3">
    <source>
        <dbReference type="Proteomes" id="UP001438707"/>
    </source>
</evidence>
<proteinExistence type="predicted"/>
<feature type="compositionally biased region" description="Basic and acidic residues" evidence="1">
    <location>
        <begin position="220"/>
        <end position="229"/>
    </location>
</feature>
<sequence>MAAVKLLQPEPSDSSQMLIAKAQAIATALQARRNKLAHKRELTARLSTGAQDWASDSPALPEYQKKHLPQPAPSQPSLVSRSPVEDRSWLSSALDKPEQLQRWSTRTPQPAQLAAQGLSALDSQDDPIQSAEVARPRLQHPQVSPVPCLAEQEQSCKRGPGWRTAAHRLGVAPHGSHAQRPQAQADLISPYHGPNGQPASTHAKQAGAALPSSLASADSHAAEPGKQQESRVSPCQPGSEPEMRKRRSAPANVGFKRFDENQEAQHLEPADTLKYGRLQQQTVRLPPEVVPPAAPTDITNAEPLQEPSVAMAPPSTAHEKALKTNGGKANGWRKRANKRPAGPLPRQLEAVRDRSNRSSNQRSSLPLAWSGLPMMIDHAGQTLKGQQHAPMEVSAGLQMWGGKHEDSHQAAALKPTPVNAQNAHSVHLPSTLSAPALTQDPVSQEHTQPSPLAALPEGSLVKIGSNSPGGRLQPTACFSSGSEALHKSAAASPDDQHDAVHGTVQSGTGQLSTATDDKVPGQMKLQPEADLTAHDLQPMYAIPSSRDAAMEDTGSICQPASHSLSLSRRADCHDFACEPVSGQPQLTMPSHQLSARPTALQLSSMAAAAGTGHSSDQQHGGTSRRDPTGAHRALMDDSQITRDTSAPAQELLDSVPMHRGFRSGSSPVKENAPEGSLYEAHAQQCWSPTKLHHSNDHKPAVMHSEPEGLAALEAAGVASPQGFPETAIAAFPVQQGHAEVPHHEDVPDPCYGAAQQSDRGIQDLQQPLDQESGSSHQGKSQSSIEAVPDTFLSSPKMHKPAALSSTCHDNGSLRIPQQSDQQKHEPGPTNHHAASSGYRQSAAAKRDAAADIANQFQNQDCKGDAQELCAPQTPDALSDCAAPCGSLSLELPGLTVHSIILRPRTALVLCQRRDPMRWLMLYFHVGGKFRPLRILSAQELSAEGLAGMASASNSQLAAVVESRLYDLLDRRRLTRAPHRRYREGNATSWSECLVATPLQLSPVSQGSGATVTLLQLGPDQLLHQLQGTTTGFAVCCLLGTADYLAAAGAAGQACCWPCDALHRGQAERVALPRAHLESCPFPDVETLATAADQPHLLLGCAPQGLMAVWDVTRCELLTVQQSHQESFGALQPLPAEMAVQLQQHHQQGLQPKTGAVCMLALTQQLPEACNRGPSEKQPTDSSRQSTMSPAGAMLQNAPTMVATLMISTNSTYIGQPICTLQGLTCLASSKHMACAGTADGAFLVWDLIQGSCLLKSQTDTGPITCVALQHDEGGVCRAAFSVSTGKIVLTDDFT</sequence>
<feature type="compositionally biased region" description="Low complexity" evidence="1">
    <location>
        <begin position="206"/>
        <end position="219"/>
    </location>
</feature>
<dbReference type="Proteomes" id="UP001438707">
    <property type="component" value="Unassembled WGS sequence"/>
</dbReference>
<evidence type="ECO:0000256" key="1">
    <source>
        <dbReference type="SAM" id="MobiDB-lite"/>
    </source>
</evidence>
<dbReference type="InterPro" id="IPR036322">
    <property type="entry name" value="WD40_repeat_dom_sf"/>
</dbReference>
<feature type="region of interest" description="Disordered" evidence="1">
    <location>
        <begin position="40"/>
        <end position="127"/>
    </location>
</feature>
<organism evidence="2 3">
    <name type="scientific">Apatococcus lobatus</name>
    <dbReference type="NCBI Taxonomy" id="904363"/>
    <lineage>
        <taxon>Eukaryota</taxon>
        <taxon>Viridiplantae</taxon>
        <taxon>Chlorophyta</taxon>
        <taxon>core chlorophytes</taxon>
        <taxon>Trebouxiophyceae</taxon>
        <taxon>Chlorellales</taxon>
        <taxon>Chlorellaceae</taxon>
        <taxon>Apatococcus</taxon>
    </lineage>
</organism>
<dbReference type="SUPFAM" id="SSF50978">
    <property type="entry name" value="WD40 repeat-like"/>
    <property type="match status" value="1"/>
</dbReference>
<protein>
    <submittedName>
        <fullName evidence="2">Uncharacterized protein</fullName>
    </submittedName>
</protein>
<gene>
    <name evidence="2" type="ORF">WJX74_003825</name>
</gene>
<dbReference type="Gene3D" id="2.130.10.10">
    <property type="entry name" value="YVTN repeat-like/Quinoprotein amine dehydrogenase"/>
    <property type="match status" value="1"/>
</dbReference>
<feature type="compositionally biased region" description="Polar residues" evidence="1">
    <location>
        <begin position="803"/>
        <end position="820"/>
    </location>
</feature>